<feature type="chain" id="PRO_5047190379" evidence="1">
    <location>
        <begin position="20"/>
        <end position="1147"/>
    </location>
</feature>
<evidence type="ECO:0000256" key="1">
    <source>
        <dbReference type="SAM" id="SignalP"/>
    </source>
</evidence>
<feature type="signal peptide" evidence="1">
    <location>
        <begin position="1"/>
        <end position="19"/>
    </location>
</feature>
<evidence type="ECO:0000313" key="2">
    <source>
        <dbReference type="EMBL" id="NRD23877.1"/>
    </source>
</evidence>
<dbReference type="Pfam" id="PF13585">
    <property type="entry name" value="CHU_C"/>
    <property type="match status" value="1"/>
</dbReference>
<dbReference type="Proteomes" id="UP000805085">
    <property type="component" value="Unassembled WGS sequence"/>
</dbReference>
<sequence length="1147" mass="127022">MKKNYLVFILIISSVQLFAQNEASFWYFGQNAGLQFNAETGTVTAITNGQINTLEGCTSISDADGNLQFYSDGRTVWNSNHQIMSNGDYFGGTGLLGDPSSTSSGLIVPKPEDPTKYYLFTVDEPHHDNASAYPNQFTGTYDQGGSAPEQDDGFNNGFNYSLIDMTLNGGLGDVDAIEKNIHLVTYDPSVLLELQYKCSEKITAVRAEDCSSFWVITHFGNKFYAFRIDVNGVNTTPVVSTVGPNVPIEGYRRNSLGYLKASPDASKIIAANFGYATVAAGNAAGSVDLYDFNNETGVISNHLQLYGTENNASPYGVEFSAENRKVYATISQGAGGAGTSQVMQWDLESTDIVNSMQIIHTSSDITAGALQLGIDRRIYRAQLSYNGNDNISDYLGVIPNPEANGSLAGYIEQGILLDINGSNINKSRIGLPPFIQSLFNSEIDIIQNGISTTELKLCTNDSYTLQAENIEGADYFWKFNDTALTETSSQLFVDTPGFYEVYIEPNNGNCPIEGSAVVGVFDIPVANTLADIEVCDDFINDGFQSFDFTDKNSEALLTQDASIYNVHYYETIEDANSGENEITFPYTNVTNPQTIFVRVDNSENSNCYDINSFNLEVFSTPQFSDLNTIEICDNLNDQTDGIGTVNLEGLIPEIFGEQDVSAVSITFYSSEDNADTKTSAFPSTYTNTSAFNETIFARIENSLKTDCYLTLSFNLQVNPIPIANNLSIIQCDEDGIPEGFTVFNINNHIEEITDGSINSVEFYLSLIDAENQENAINANAFENYYNPHLIYARVTNTDSNCINFSEISLEVSTTSANNTSLELCDTDGAEDGFMTFNLSDANDSILAGTTADLELIYYETYEDALLEINPLSATYTNTMAYNQTIFGRVENANACYGISEIELTVFNLPNIETEFETIYCLNTYPETIVLNGGVIEDLPNNYYYEWSTGETTSEIEINEVGIYTVSVINTNGCNKVRTITVLPSDLATIEIEVVDASENNSITVFVNNENEYPDHFEYALDDEFGFYQDSNTFTNVLPGLHTIYVRNKYECGITETLVSVIGFPKFFTPNNDTINDFWQVYGITKQFQANSIIYIFDRYGKLLKELDPLSPGWDGNYNGHKMPTSDYWFKVTLEDGRIYTNHFTLKR</sequence>
<protein>
    <submittedName>
        <fullName evidence="2">T9SS type B sorting domain-containing protein</fullName>
    </submittedName>
</protein>
<dbReference type="NCBIfam" id="TIGR04131">
    <property type="entry name" value="Bac_Flav_CTERM"/>
    <property type="match status" value="1"/>
</dbReference>
<organism evidence="2 3">
    <name type="scientific">Winogradskyella litoriviva</name>
    <dbReference type="NCBI Taxonomy" id="1220182"/>
    <lineage>
        <taxon>Bacteria</taxon>
        <taxon>Pseudomonadati</taxon>
        <taxon>Bacteroidota</taxon>
        <taxon>Flavobacteriia</taxon>
        <taxon>Flavobacteriales</taxon>
        <taxon>Flavobacteriaceae</taxon>
        <taxon>Winogradskyella</taxon>
    </lineage>
</organism>
<evidence type="ECO:0000313" key="3">
    <source>
        <dbReference type="Proteomes" id="UP000805085"/>
    </source>
</evidence>
<dbReference type="InterPro" id="IPR026341">
    <property type="entry name" value="T9SS_type_B"/>
</dbReference>
<keyword evidence="1" id="KW-0732">Signal</keyword>
<gene>
    <name evidence="2" type="ORF">HNV10_11525</name>
</gene>
<dbReference type="RefSeq" id="WP_173301539.1">
    <property type="nucleotide sequence ID" value="NZ_JABRWQ010000005.1"/>
</dbReference>
<accession>A0ABX2E6W4</accession>
<comment type="caution">
    <text evidence="2">The sequence shown here is derived from an EMBL/GenBank/DDBJ whole genome shotgun (WGS) entry which is preliminary data.</text>
</comment>
<name>A0ABX2E6W4_9FLAO</name>
<proteinExistence type="predicted"/>
<dbReference type="EMBL" id="JABRWQ010000005">
    <property type="protein sequence ID" value="NRD23877.1"/>
    <property type="molecule type" value="Genomic_DNA"/>
</dbReference>
<reference evidence="2 3" key="1">
    <citation type="journal article" date="2015" name="Int. J. Syst. Evol. Microbiol.">
        <title>Winogradskyella litoriviva sp. nov., isolated from coastal seawater.</title>
        <authorList>
            <person name="Nedashkovskaya O.I."/>
            <person name="Kukhlevskiy A.D."/>
            <person name="Zhukova N.V."/>
            <person name="Kim S.J."/>
            <person name="Rhee S.K."/>
            <person name="Mikhailov V.V."/>
        </authorList>
    </citation>
    <scope>NUCLEOTIDE SEQUENCE [LARGE SCALE GENOMIC DNA]</scope>
    <source>
        <strain evidence="2 3">KMM6491</strain>
    </source>
</reference>
<keyword evidence="3" id="KW-1185">Reference proteome</keyword>
<dbReference type="SUPFAM" id="SSF63829">
    <property type="entry name" value="Calcium-dependent phosphotriesterase"/>
    <property type="match status" value="1"/>
</dbReference>